<evidence type="ECO:0000313" key="1">
    <source>
        <dbReference type="EMBL" id="QHL87730.1"/>
    </source>
</evidence>
<gene>
    <name evidence="1" type="ORF">GU926_09920</name>
</gene>
<protein>
    <submittedName>
        <fullName evidence="1">Uncharacterized protein</fullName>
    </submittedName>
</protein>
<reference evidence="1 2" key="1">
    <citation type="submission" date="2020-01" db="EMBL/GenBank/DDBJ databases">
        <authorList>
            <person name="Kim M."/>
        </authorList>
    </citation>
    <scope>NUCLEOTIDE SEQUENCE [LARGE SCALE GENOMIC DNA]</scope>
    <source>
        <strain evidence="1 2">BT10</strain>
    </source>
</reference>
<sequence length="184" mass="21043">MNEIIESHRNSYVRQLAEFYSDRSEGIKEALLKLDNEESGLLFNLSRMDYLVKVDDEWKIEELSPDSYNNHSLLEFEYGDLIVELNPLFWHGVQFTVAQKEAGYSWLVDWATKWIDEDDSFASSSEDISGAIHSVTVPEQETDCLKFTVDFGTAPVDCFIELIDSLEENGISRVKIGSDDLISE</sequence>
<evidence type="ECO:0000313" key="2">
    <source>
        <dbReference type="Proteomes" id="UP000464214"/>
    </source>
</evidence>
<dbReference type="AlphaFoldDB" id="A0A6P1NXI9"/>
<proteinExistence type="predicted"/>
<dbReference type="KEGG" id="nib:GU926_09920"/>
<dbReference type="EMBL" id="CP047897">
    <property type="protein sequence ID" value="QHL87730.1"/>
    <property type="molecule type" value="Genomic_DNA"/>
</dbReference>
<dbReference type="Proteomes" id="UP000464214">
    <property type="component" value="Chromosome"/>
</dbReference>
<accession>A0A6P1NXI9</accession>
<organism evidence="1 2">
    <name type="scientific">Nibribacter ruber</name>
    <dbReference type="NCBI Taxonomy" id="2698458"/>
    <lineage>
        <taxon>Bacteria</taxon>
        <taxon>Pseudomonadati</taxon>
        <taxon>Bacteroidota</taxon>
        <taxon>Cytophagia</taxon>
        <taxon>Cytophagales</taxon>
        <taxon>Hymenobacteraceae</taxon>
        <taxon>Nibribacter</taxon>
    </lineage>
</organism>
<dbReference type="RefSeq" id="WP_160691408.1">
    <property type="nucleotide sequence ID" value="NZ_CP047897.1"/>
</dbReference>
<keyword evidence="2" id="KW-1185">Reference proteome</keyword>
<name>A0A6P1NXI9_9BACT</name>